<dbReference type="PROSITE" id="PS00398">
    <property type="entry name" value="RECOMBINASES_2"/>
    <property type="match status" value="1"/>
</dbReference>
<dbReference type="RefSeq" id="WP_028105311.1">
    <property type="nucleotide sequence ID" value="NZ_LVVL01000004.1"/>
</dbReference>
<keyword evidence="4" id="KW-0233">DNA recombination</keyword>
<sequence>MEYGYVRVSAIDQNYEIQIEKLVAYGVKEENIFHDKASGKDKERKGLTLLMETLQEGDSLIVYKLDRLARSMRHLTNMAHELHERGIRLVFINEQIDFSTSVGRLVFNMMGSIAEFERDIISERVAEGRVRAKERGVRFGRRRVEDDETKRLALENAIEDYKEGKKPLKTIIASSGVSRPTFYKKLRQYEVIV</sequence>
<dbReference type="InterPro" id="IPR036162">
    <property type="entry name" value="Resolvase-like_N_sf"/>
</dbReference>
<dbReference type="InterPro" id="IPR006119">
    <property type="entry name" value="Resolv_N"/>
</dbReference>
<evidence type="ECO:0000259" key="5">
    <source>
        <dbReference type="PROSITE" id="PS51736"/>
    </source>
</evidence>
<dbReference type="SMART" id="SM00857">
    <property type="entry name" value="Resolvase"/>
    <property type="match status" value="1"/>
</dbReference>
<dbReference type="Pfam" id="PF00239">
    <property type="entry name" value="Resolvase"/>
    <property type="match status" value="1"/>
</dbReference>
<protein>
    <recommendedName>
        <fullName evidence="5">Resolvase/invertase-type recombinase catalytic domain-containing protein</fullName>
    </recommendedName>
</protein>
<organism evidence="6 7">
    <name type="scientific">Exiguobacterium undae</name>
    <dbReference type="NCBI Taxonomy" id="169177"/>
    <lineage>
        <taxon>Bacteria</taxon>
        <taxon>Bacillati</taxon>
        <taxon>Bacillota</taxon>
        <taxon>Bacilli</taxon>
        <taxon>Bacillales</taxon>
        <taxon>Bacillales Family XII. Incertae Sedis</taxon>
        <taxon>Exiguobacterium</taxon>
    </lineage>
</organism>
<comment type="similarity">
    <text evidence="1">Belongs to the site-specific recombinase resolvase family.</text>
</comment>
<dbReference type="PANTHER" id="PTHR30461:SF26">
    <property type="entry name" value="RESOLVASE HOMOLOG YNEB"/>
    <property type="match status" value="1"/>
</dbReference>
<evidence type="ECO:0000256" key="3">
    <source>
        <dbReference type="ARBA" id="ARBA00023125"/>
    </source>
</evidence>
<dbReference type="CDD" id="cd03768">
    <property type="entry name" value="SR_ResInv"/>
    <property type="match status" value="1"/>
</dbReference>
<dbReference type="EMBL" id="LVVL01000004">
    <property type="protein sequence ID" value="OAN13864.1"/>
    <property type="molecule type" value="Genomic_DNA"/>
</dbReference>
<gene>
    <name evidence="6" type="ORF">A3783_16340</name>
</gene>
<accession>A0ABX2V7S8</accession>
<dbReference type="PANTHER" id="PTHR30461">
    <property type="entry name" value="DNA-INVERTASE FROM LAMBDOID PROPHAGE"/>
    <property type="match status" value="1"/>
</dbReference>
<dbReference type="Gene3D" id="3.40.50.1390">
    <property type="entry name" value="Resolvase, N-terminal catalytic domain"/>
    <property type="match status" value="1"/>
</dbReference>
<evidence type="ECO:0000256" key="4">
    <source>
        <dbReference type="ARBA" id="ARBA00023172"/>
    </source>
</evidence>
<name>A0ABX2V7S8_9BACL</name>
<evidence type="ECO:0000313" key="6">
    <source>
        <dbReference type="EMBL" id="OAN13864.1"/>
    </source>
</evidence>
<dbReference type="InterPro" id="IPR006118">
    <property type="entry name" value="Recombinase_CS"/>
</dbReference>
<dbReference type="Proteomes" id="UP000078447">
    <property type="component" value="Unassembled WGS sequence"/>
</dbReference>
<reference evidence="6 7" key="1">
    <citation type="submission" date="2016-03" db="EMBL/GenBank/DDBJ databases">
        <authorList>
            <person name="Cho S.-Y."/>
            <person name="Lim S."/>
            <person name="Kim H."/>
            <person name="Soh E.H."/>
            <person name="Moon J.S."/>
        </authorList>
    </citation>
    <scope>NUCLEOTIDE SEQUENCE [LARGE SCALE GENOMIC DNA]</scope>
    <source>
        <strain evidence="6 7">KCTC 3810</strain>
    </source>
</reference>
<dbReference type="InterPro" id="IPR050639">
    <property type="entry name" value="SSR_resolvase"/>
</dbReference>
<evidence type="ECO:0000313" key="7">
    <source>
        <dbReference type="Proteomes" id="UP000078447"/>
    </source>
</evidence>
<keyword evidence="7" id="KW-1185">Reference proteome</keyword>
<keyword evidence="2" id="KW-0229">DNA integration</keyword>
<evidence type="ECO:0000256" key="1">
    <source>
        <dbReference type="ARBA" id="ARBA00009913"/>
    </source>
</evidence>
<feature type="domain" description="Resolvase/invertase-type recombinase catalytic" evidence="5">
    <location>
        <begin position="1"/>
        <end position="136"/>
    </location>
</feature>
<dbReference type="PROSITE" id="PS51736">
    <property type="entry name" value="RECOMBINASES_3"/>
    <property type="match status" value="1"/>
</dbReference>
<proteinExistence type="inferred from homology"/>
<evidence type="ECO:0000256" key="2">
    <source>
        <dbReference type="ARBA" id="ARBA00022908"/>
    </source>
</evidence>
<dbReference type="SUPFAM" id="SSF53041">
    <property type="entry name" value="Resolvase-like"/>
    <property type="match status" value="1"/>
</dbReference>
<comment type="caution">
    <text evidence="6">The sequence shown here is derived from an EMBL/GenBank/DDBJ whole genome shotgun (WGS) entry which is preliminary data.</text>
</comment>
<keyword evidence="3" id="KW-0238">DNA-binding</keyword>